<evidence type="ECO:0000313" key="2">
    <source>
        <dbReference type="Proteomes" id="UP001317613"/>
    </source>
</evidence>
<protein>
    <submittedName>
        <fullName evidence="1">Uncharacterized protein</fullName>
    </submittedName>
</protein>
<sequence length="230" mass="24381">MTRLRVSVKDREKVGSEEAWKRAGAMGLIVKDNGVQAVYGPKADVLKSDIEDLLASGVDIPEPVIAESTTGVPTTNFLGKKKDFVAVATGEVIPMAQVNDPVFSQKMMGDGFAVKPLEGEVVAPISGKVLSVFPSKHAIGLQTEEGIEVLVHMGIDTVEMATPAFESFVKEGQSLKAGMKLAKMNLDVIEQAGKETTIIVAFTNSDKVEQVVINQLGTATAGTVIGQIEI</sequence>
<dbReference type="EMBL" id="AP026729">
    <property type="protein sequence ID" value="BDQ62879.1"/>
    <property type="molecule type" value="Genomic_DNA"/>
</dbReference>
<evidence type="ECO:0000313" key="1">
    <source>
        <dbReference type="EMBL" id="BDQ62879.1"/>
    </source>
</evidence>
<accession>A0AC59HT10</accession>
<reference evidence="1" key="1">
    <citation type="submission" date="2022-08" db="EMBL/GenBank/DDBJ databases">
        <title>Molecular epidemiological analysis of five strains of VanD-type vancomycin-resistant Enterococcus faecalis.</title>
        <authorList>
            <person name="Mimura K."/>
            <person name="Hashimoto Y."/>
            <person name="Tomita H."/>
        </authorList>
    </citation>
    <scope>NUCLEOTIDE SEQUENCE</scope>
    <source>
        <strain evidence="1">SVR2332</strain>
    </source>
</reference>
<name>A0AC59HT10_ENTFL</name>
<proteinExistence type="predicted"/>
<gene>
    <name evidence="1" type="ORF">EfsSVR2332_29570</name>
</gene>
<organism evidence="1 2">
    <name type="scientific">Enterococcus faecalis</name>
    <name type="common">Streptococcus faecalis</name>
    <dbReference type="NCBI Taxonomy" id="1351"/>
    <lineage>
        <taxon>Bacteria</taxon>
        <taxon>Bacillati</taxon>
        <taxon>Bacillota</taxon>
        <taxon>Bacilli</taxon>
        <taxon>Lactobacillales</taxon>
        <taxon>Enterococcaceae</taxon>
        <taxon>Enterococcus</taxon>
    </lineage>
</organism>
<dbReference type="Proteomes" id="UP001317613">
    <property type="component" value="Chromosome"/>
</dbReference>